<evidence type="ECO:0000256" key="8">
    <source>
        <dbReference type="ARBA" id="ARBA00023125"/>
    </source>
</evidence>
<dbReference type="NCBIfam" id="TIGR00580">
    <property type="entry name" value="mfd"/>
    <property type="match status" value="1"/>
</dbReference>
<evidence type="ECO:0000256" key="6">
    <source>
        <dbReference type="ARBA" id="ARBA00022806"/>
    </source>
</evidence>
<dbReference type="GO" id="GO:0016787">
    <property type="term" value="F:hydrolase activity"/>
    <property type="evidence" value="ECO:0007669"/>
    <property type="project" value="UniProtKB-KW"/>
</dbReference>
<evidence type="ECO:0000256" key="7">
    <source>
        <dbReference type="ARBA" id="ARBA00022840"/>
    </source>
</evidence>
<dbReference type="InterPro" id="IPR011545">
    <property type="entry name" value="DEAD/DEAH_box_helicase_dom"/>
</dbReference>
<protein>
    <recommendedName>
        <fullName evidence="12 13">Transcription-repair-coupling factor</fullName>
        <shortName evidence="13">TRCF</shortName>
        <ecNumber evidence="13">3.6.4.-</ecNumber>
    </recommendedName>
</protein>
<dbReference type="GO" id="GO:0005737">
    <property type="term" value="C:cytoplasm"/>
    <property type="evidence" value="ECO:0007669"/>
    <property type="project" value="UniProtKB-SubCell"/>
</dbReference>
<dbReference type="SUPFAM" id="SSF141259">
    <property type="entry name" value="CarD-like"/>
    <property type="match status" value="1"/>
</dbReference>
<evidence type="ECO:0000256" key="5">
    <source>
        <dbReference type="ARBA" id="ARBA00022801"/>
    </source>
</evidence>
<dbReference type="AlphaFoldDB" id="A0A5D8Q9D0"/>
<dbReference type="PANTHER" id="PTHR47964">
    <property type="entry name" value="ATP-DEPENDENT DNA HELICASE HOMOLOG RECG, CHLOROPLASTIC"/>
    <property type="match status" value="1"/>
</dbReference>
<dbReference type="SMART" id="SM00487">
    <property type="entry name" value="DEXDc"/>
    <property type="match status" value="1"/>
</dbReference>
<dbReference type="GO" id="GO:0003684">
    <property type="term" value="F:damaged DNA binding"/>
    <property type="evidence" value="ECO:0007669"/>
    <property type="project" value="InterPro"/>
</dbReference>
<name>A0A5D8Q9D0_9THEO</name>
<evidence type="ECO:0000256" key="2">
    <source>
        <dbReference type="ARBA" id="ARBA00022490"/>
    </source>
</evidence>
<dbReference type="SMART" id="SM00982">
    <property type="entry name" value="TRCF"/>
    <property type="match status" value="1"/>
</dbReference>
<feature type="domain" description="Helicase ATP-binding" evidence="14">
    <location>
        <begin position="634"/>
        <end position="795"/>
    </location>
</feature>
<dbReference type="Gene3D" id="3.90.1150.50">
    <property type="entry name" value="Transcription-repair-coupling factor, D7 domain"/>
    <property type="match status" value="1"/>
</dbReference>
<evidence type="ECO:0000256" key="1">
    <source>
        <dbReference type="ARBA" id="ARBA00004496"/>
    </source>
</evidence>
<keyword evidence="7 13" id="KW-0067">ATP-binding</keyword>
<proteinExistence type="inferred from homology"/>
<keyword evidence="2 13" id="KW-0963">Cytoplasm</keyword>
<evidence type="ECO:0000259" key="15">
    <source>
        <dbReference type="PROSITE" id="PS51194"/>
    </source>
</evidence>
<feature type="domain" description="Helicase C-terminal" evidence="15">
    <location>
        <begin position="804"/>
        <end position="970"/>
    </location>
</feature>
<dbReference type="EMBL" id="VTPS01000014">
    <property type="protein sequence ID" value="TZE81375.1"/>
    <property type="molecule type" value="Genomic_DNA"/>
</dbReference>
<organism evidence="16 17">
    <name type="scientific">Calorimonas adulescens</name>
    <dbReference type="NCBI Taxonomy" id="2606906"/>
    <lineage>
        <taxon>Bacteria</taxon>
        <taxon>Bacillati</taxon>
        <taxon>Bacillota</taxon>
        <taxon>Clostridia</taxon>
        <taxon>Thermoanaerobacterales</taxon>
        <taxon>Thermoanaerobacteraceae</taxon>
        <taxon>Calorimonas</taxon>
    </lineage>
</organism>
<dbReference type="InterPro" id="IPR003711">
    <property type="entry name" value="CarD-like/TRCF_RID"/>
</dbReference>
<dbReference type="SMART" id="SM00490">
    <property type="entry name" value="HELICc"/>
    <property type="match status" value="1"/>
</dbReference>
<dbReference type="PROSITE" id="PS51194">
    <property type="entry name" value="HELICASE_CTER"/>
    <property type="match status" value="1"/>
</dbReference>
<evidence type="ECO:0000256" key="3">
    <source>
        <dbReference type="ARBA" id="ARBA00022741"/>
    </source>
</evidence>
<evidence type="ECO:0000259" key="14">
    <source>
        <dbReference type="PROSITE" id="PS51192"/>
    </source>
</evidence>
<dbReference type="GO" id="GO:0006355">
    <property type="term" value="P:regulation of DNA-templated transcription"/>
    <property type="evidence" value="ECO:0007669"/>
    <property type="project" value="UniProtKB-UniRule"/>
</dbReference>
<reference evidence="16 17" key="1">
    <citation type="submission" date="2019-08" db="EMBL/GenBank/DDBJ databases">
        <title>Calorimonas adulescens gen. nov., sp. nov., an anaerobic thermophilic bacterium from Sakhalin hot spring.</title>
        <authorList>
            <person name="Khomyakova M.A."/>
            <person name="Merkel A.Y."/>
            <person name="Novikov A."/>
            <person name="Bonch-Osmolovskaya E.A."/>
            <person name="Slobodkin A.I."/>
        </authorList>
    </citation>
    <scope>NUCLEOTIDE SEQUENCE [LARGE SCALE GENOMIC DNA]</scope>
    <source>
        <strain evidence="16 17">A05MB</strain>
    </source>
</reference>
<dbReference type="Pfam" id="PF03461">
    <property type="entry name" value="TRCF"/>
    <property type="match status" value="1"/>
</dbReference>
<evidence type="ECO:0000256" key="4">
    <source>
        <dbReference type="ARBA" id="ARBA00022763"/>
    </source>
</evidence>
<keyword evidence="17" id="KW-1185">Reference proteome</keyword>
<sequence>MAFNPFLRLSSYERLRDAIKSGESPIAVSGLTPAQTVPLIAALNNEYKRQVLVVTENENEMRKIYEDLLFYLKNTVYMFPKRDLIFYSVVASSMDITAKRLETLSHIVKGEDVVLCTSIESLLQRIMPPEVFLKSVMHISVGDSMDMYELIDRLVYLGYERESLVEGRGQFAVRGDIIDIFPMDTKEAVRIEFFDVEVDSIRYFDPLTQRSTDEMREVYLTPAREIIAGPEDFKRAYKEMSYDLSSQMGRLKLPNVQDRLRKKIEERLINFNLGTYFEGMEQYMPYFYSEFYSLVDYLSDDAIVILIEPSRLSEKAELEHRGFGETLTELLGKGEVLPGQANLMMTMNGILSSAEKRILITSSVFRRSSVIKPEVNVDFIVKGMHPFHGRPELIRDEVMGWRKKAYTVVLLSGNSDRGHALTKSLNEFGIFSYYAEDMDGIVANEINIVPGSVSEGFEIPGAGFALVSDVELFGVARQRVLPSRRQQSRKLELSDLKPGDYVVHENHGIGRFLGIVTMKVDGVTRDYLNLEYAGSDKLYVPVEQMDLVQKYVGEEGRAPKVNRLSGGEWQKTRDRAKKGIEEMAKELVELYAVRQTIEGYAFSKDTPWQKEFEERFPYEETPDQLRSIEEVKADMEKPRPMDRLLCGDVGYGKTEVAIRAAFKAVMDGKQVAYLCPTTILAEQQYNNFVERFKDFPVSIDMLSRFRTPEQQKETLERLRTGDVDIVIGTHRLLQKDIRFKDLGLLIIDEEQRFGVKHKELLKKIAKNVDVLTLSATPIPRTMHMSLIGLRDMSIIETPPEERYPVQTYVLEYNDEVVRDAILKEIGRGGQVYFLYNRVYDIAKMAERLRNLVPEARVCVAHGKMSERELEKVMKAFYNREYDVLVCTTIIETGLDIQNVNTIIIKDADRMGLAQLYQLRGRVGRSNRLAYAYFTYDKDKVLSEEAEKRLKAIREFTEFGSGFKLAMRDLEIRGAGNLLGPEQHGHMMAVGYDLYFKMMEEAIRKLKGEKVGREVDTTIDLDVNAYIDDEYIGEEALRIEMYKKMASIESPEDVIDIQEELIDRFGDIPGPVLNLIKIAYMKSIARLLKIPSIEQKGDSIIVRISEEKGSDIEYISKVMAKCMDVLYSATEPPYFTLKLKSRREDEVLSRLEDFLKVLKEIEDLKVAV</sequence>
<dbReference type="InterPro" id="IPR014001">
    <property type="entry name" value="Helicase_ATP-bd"/>
</dbReference>
<keyword evidence="3 13" id="KW-0547">Nucleotide-binding</keyword>
<dbReference type="InterPro" id="IPR005118">
    <property type="entry name" value="TRCF_C"/>
</dbReference>
<dbReference type="FunFam" id="3.40.50.300:FF:000546">
    <property type="entry name" value="Transcription-repair-coupling factor"/>
    <property type="match status" value="1"/>
</dbReference>
<dbReference type="InterPro" id="IPR027417">
    <property type="entry name" value="P-loop_NTPase"/>
</dbReference>
<dbReference type="Gene3D" id="3.30.2060.10">
    <property type="entry name" value="Penicillin-binding protein 1b domain"/>
    <property type="match status" value="1"/>
</dbReference>
<comment type="caution">
    <text evidence="16">The sequence shown here is derived from an EMBL/GenBank/DDBJ whole genome shotgun (WGS) entry which is preliminary data.</text>
</comment>
<comment type="function">
    <text evidence="13">Couples transcription and DNA repair by recognizing RNA polymerase (RNAP) stalled at DNA lesions. Mediates ATP-dependent release of RNAP and its truncated transcript from the DNA, and recruitment of nucleotide excision repair machinery to the damaged site.</text>
</comment>
<keyword evidence="4 13" id="KW-0227">DNA damage</keyword>
<dbReference type="PROSITE" id="PS51192">
    <property type="entry name" value="HELICASE_ATP_BIND_1"/>
    <property type="match status" value="1"/>
</dbReference>
<dbReference type="InterPro" id="IPR001650">
    <property type="entry name" value="Helicase_C-like"/>
</dbReference>
<dbReference type="Pfam" id="PF17757">
    <property type="entry name" value="UvrB_inter"/>
    <property type="match status" value="1"/>
</dbReference>
<dbReference type="Gene3D" id="3.40.50.11180">
    <property type="match status" value="1"/>
</dbReference>
<dbReference type="InterPro" id="IPR041471">
    <property type="entry name" value="UvrB_inter"/>
</dbReference>
<dbReference type="GO" id="GO:0003678">
    <property type="term" value="F:DNA helicase activity"/>
    <property type="evidence" value="ECO:0007669"/>
    <property type="project" value="TreeGrafter"/>
</dbReference>
<evidence type="ECO:0000256" key="13">
    <source>
        <dbReference type="HAMAP-Rule" id="MF_00969"/>
    </source>
</evidence>
<dbReference type="InterPro" id="IPR036101">
    <property type="entry name" value="CarD-like/TRCF_RID_sf"/>
</dbReference>
<dbReference type="SUPFAM" id="SSF143517">
    <property type="entry name" value="TRCF domain-like"/>
    <property type="match status" value="1"/>
</dbReference>
<dbReference type="SMART" id="SM01058">
    <property type="entry name" value="CarD_TRCF"/>
    <property type="match status" value="1"/>
</dbReference>
<comment type="subcellular location">
    <subcellularLocation>
        <location evidence="1 13">Cytoplasm</location>
    </subcellularLocation>
</comment>
<evidence type="ECO:0000256" key="9">
    <source>
        <dbReference type="ARBA" id="ARBA00023204"/>
    </source>
</evidence>
<keyword evidence="5 13" id="KW-0378">Hydrolase</keyword>
<dbReference type="InterPro" id="IPR004576">
    <property type="entry name" value="Mfd"/>
</dbReference>
<dbReference type="SUPFAM" id="SSF52540">
    <property type="entry name" value="P-loop containing nucleoside triphosphate hydrolases"/>
    <property type="match status" value="4"/>
</dbReference>
<dbReference type="Pfam" id="PF02559">
    <property type="entry name" value="CarD_TRCF_RID"/>
    <property type="match status" value="1"/>
</dbReference>
<dbReference type="Pfam" id="PF00271">
    <property type="entry name" value="Helicase_C"/>
    <property type="match status" value="1"/>
</dbReference>
<evidence type="ECO:0000256" key="12">
    <source>
        <dbReference type="ARBA" id="ARBA00070128"/>
    </source>
</evidence>
<evidence type="ECO:0000313" key="17">
    <source>
        <dbReference type="Proteomes" id="UP000322976"/>
    </source>
</evidence>
<evidence type="ECO:0000256" key="10">
    <source>
        <dbReference type="ARBA" id="ARBA00061104"/>
    </source>
</evidence>
<dbReference type="Gene3D" id="3.40.50.300">
    <property type="entry name" value="P-loop containing nucleotide triphosphate hydrolases"/>
    <property type="match status" value="2"/>
</dbReference>
<dbReference type="HAMAP" id="MF_00969">
    <property type="entry name" value="TRCF"/>
    <property type="match status" value="1"/>
</dbReference>
<gene>
    <name evidence="13 16" type="primary">mfd</name>
    <name evidence="16" type="ORF">FWJ32_09340</name>
</gene>
<keyword evidence="8 13" id="KW-0238">DNA-binding</keyword>
<dbReference type="CDD" id="cd17991">
    <property type="entry name" value="DEXHc_TRCF"/>
    <property type="match status" value="1"/>
</dbReference>
<dbReference type="Pfam" id="PF00270">
    <property type="entry name" value="DEAD"/>
    <property type="match status" value="1"/>
</dbReference>
<dbReference type="Gene3D" id="2.40.10.170">
    <property type="match status" value="1"/>
</dbReference>
<comment type="similarity">
    <text evidence="10 13">In the N-terminal section; belongs to the UvrB family.</text>
</comment>
<evidence type="ECO:0000256" key="11">
    <source>
        <dbReference type="ARBA" id="ARBA00061399"/>
    </source>
</evidence>
<evidence type="ECO:0000313" key="16">
    <source>
        <dbReference type="EMBL" id="TZE81375.1"/>
    </source>
</evidence>
<dbReference type="InterPro" id="IPR047112">
    <property type="entry name" value="RecG/Mfd"/>
</dbReference>
<keyword evidence="9 13" id="KW-0234">DNA repair</keyword>
<dbReference type="InterPro" id="IPR037235">
    <property type="entry name" value="TRCF-like_C_D7"/>
</dbReference>
<dbReference type="GO" id="GO:0005524">
    <property type="term" value="F:ATP binding"/>
    <property type="evidence" value="ECO:0007669"/>
    <property type="project" value="UniProtKB-UniRule"/>
</dbReference>
<dbReference type="PANTHER" id="PTHR47964:SF1">
    <property type="entry name" value="ATP-DEPENDENT DNA HELICASE HOMOLOG RECG, CHLOROPLASTIC"/>
    <property type="match status" value="1"/>
</dbReference>
<dbReference type="GO" id="GO:0000716">
    <property type="term" value="P:transcription-coupled nucleotide-excision repair, DNA damage recognition"/>
    <property type="evidence" value="ECO:0007669"/>
    <property type="project" value="UniProtKB-UniRule"/>
</dbReference>
<dbReference type="RefSeq" id="WP_149545690.1">
    <property type="nucleotide sequence ID" value="NZ_VTPS01000014.1"/>
</dbReference>
<dbReference type="Proteomes" id="UP000322976">
    <property type="component" value="Unassembled WGS sequence"/>
</dbReference>
<comment type="similarity">
    <text evidence="11 13">In the C-terminal section; belongs to the helicase family. RecG subfamily.</text>
</comment>
<accession>A0A5D8Q9D0</accession>
<dbReference type="EC" id="3.6.4.-" evidence="13"/>
<keyword evidence="6" id="KW-0347">Helicase</keyword>